<dbReference type="AlphaFoldDB" id="A0A919MB66"/>
<name>A0A919MB66_9ACTN</name>
<evidence type="ECO:0000313" key="3">
    <source>
        <dbReference type="Proteomes" id="UP000619479"/>
    </source>
</evidence>
<proteinExistence type="predicted"/>
<evidence type="ECO:0000313" key="2">
    <source>
        <dbReference type="EMBL" id="GID71258.1"/>
    </source>
</evidence>
<dbReference type="EMBL" id="BOMH01000109">
    <property type="protein sequence ID" value="GID71258.1"/>
    <property type="molecule type" value="Genomic_DNA"/>
</dbReference>
<keyword evidence="3" id="KW-1185">Reference proteome</keyword>
<reference evidence="2" key="1">
    <citation type="submission" date="2021-01" db="EMBL/GenBank/DDBJ databases">
        <title>Whole genome shotgun sequence of Actinoplanes cyaneus NBRC 14990.</title>
        <authorList>
            <person name="Komaki H."/>
            <person name="Tamura T."/>
        </authorList>
    </citation>
    <scope>NUCLEOTIDE SEQUENCE</scope>
    <source>
        <strain evidence="2">NBRC 14990</strain>
    </source>
</reference>
<gene>
    <name evidence="2" type="ORF">Acy02nite_91390</name>
</gene>
<sequence length="207" mass="21610">MYISGINLSDAANNPGTVAAYGTLLCTAAYTSAQAGNASNADTYLTEAVAAARLLGDHHSVGLHPLTPTTVAMYRISVHTTLGDTGTALKHAASVNPAQLPTAERHSRYLVDTARAWHRHGRPDGPLTRCWPRNAAPRKTWPGPACGTWSRPCSTRRHPPRPHCVASPAGSLSARAGDRAFSAGADSRAPDIRLSTGVTSLAGGDAD</sequence>
<comment type="caution">
    <text evidence="2">The sequence shown here is derived from an EMBL/GenBank/DDBJ whole genome shotgun (WGS) entry which is preliminary data.</text>
</comment>
<organism evidence="2 3">
    <name type="scientific">Actinoplanes cyaneus</name>
    <dbReference type="NCBI Taxonomy" id="52696"/>
    <lineage>
        <taxon>Bacteria</taxon>
        <taxon>Bacillati</taxon>
        <taxon>Actinomycetota</taxon>
        <taxon>Actinomycetes</taxon>
        <taxon>Micromonosporales</taxon>
        <taxon>Micromonosporaceae</taxon>
        <taxon>Actinoplanes</taxon>
    </lineage>
</organism>
<feature type="region of interest" description="Disordered" evidence="1">
    <location>
        <begin position="153"/>
        <end position="191"/>
    </location>
</feature>
<accession>A0A919MB66</accession>
<protein>
    <submittedName>
        <fullName evidence="2">Uncharacterized protein</fullName>
    </submittedName>
</protein>
<evidence type="ECO:0000256" key="1">
    <source>
        <dbReference type="SAM" id="MobiDB-lite"/>
    </source>
</evidence>
<dbReference type="Proteomes" id="UP000619479">
    <property type="component" value="Unassembled WGS sequence"/>
</dbReference>